<protein>
    <submittedName>
        <fullName evidence="1">Uncharacterized protein</fullName>
    </submittedName>
</protein>
<evidence type="ECO:0000313" key="2">
    <source>
        <dbReference type="Proteomes" id="UP000193487"/>
    </source>
</evidence>
<keyword evidence="2" id="KW-1185">Reference proteome</keyword>
<proteinExistence type="predicted"/>
<dbReference type="AlphaFoldDB" id="A0A1X1YIZ2"/>
<comment type="caution">
    <text evidence="1">The sequence shown here is derived from an EMBL/GenBank/DDBJ whole genome shotgun (WGS) entry which is preliminary data.</text>
</comment>
<reference evidence="1 2" key="1">
    <citation type="submission" date="2016-01" db="EMBL/GenBank/DDBJ databases">
        <title>The new phylogeny of the genus Mycobacterium.</title>
        <authorList>
            <person name="Tarcisio F."/>
            <person name="Conor M."/>
            <person name="Antonella G."/>
            <person name="Elisabetta G."/>
            <person name="Giulia F.S."/>
            <person name="Sara T."/>
            <person name="Anna F."/>
            <person name="Clotilde B."/>
            <person name="Roberto B."/>
            <person name="Veronica D.S."/>
            <person name="Fabio R."/>
            <person name="Monica P."/>
            <person name="Olivier J."/>
            <person name="Enrico T."/>
            <person name="Nicola S."/>
        </authorList>
    </citation>
    <scope>NUCLEOTIDE SEQUENCE [LARGE SCALE GENOMIC DNA]</scope>
    <source>
        <strain evidence="1 2">DSM 45166</strain>
    </source>
</reference>
<name>A0A1X1YIZ2_9MYCO</name>
<organism evidence="1 2">
    <name type="scientific">Mycobacterium kyorinense</name>
    <dbReference type="NCBI Taxonomy" id="487514"/>
    <lineage>
        <taxon>Bacteria</taxon>
        <taxon>Bacillati</taxon>
        <taxon>Actinomycetota</taxon>
        <taxon>Actinomycetes</taxon>
        <taxon>Mycobacteriales</taxon>
        <taxon>Mycobacteriaceae</taxon>
        <taxon>Mycobacterium</taxon>
    </lineage>
</organism>
<gene>
    <name evidence="1" type="ORF">AWC14_19265</name>
</gene>
<dbReference type="Proteomes" id="UP000193487">
    <property type="component" value="Unassembled WGS sequence"/>
</dbReference>
<accession>A0A1X1YIZ2</accession>
<dbReference type="RefSeq" id="WP_045384490.1">
    <property type="nucleotide sequence ID" value="NZ_BBKA01000116.1"/>
</dbReference>
<dbReference type="EMBL" id="LQPE01000010">
    <property type="protein sequence ID" value="ORW11058.1"/>
    <property type="molecule type" value="Genomic_DNA"/>
</dbReference>
<dbReference type="OrthoDB" id="4782175at2"/>
<evidence type="ECO:0000313" key="1">
    <source>
        <dbReference type="EMBL" id="ORW11058.1"/>
    </source>
</evidence>
<sequence>MTSQDDKPWWHGREDSIDFFALDWEPENLTCAAEMLDNPFGAAPASIEPWFRGGLGLLRTYLRNLEIPRRDILVARRDEFLDRPRPFLPTNSTEIRQVGNDEQVAWINPRRILLKLPHRESLIHDNSNRRDGTIPAVEGIIDFAERIAHQRDDSRCLRALFGTPASDIPYIDVEGWPLPSGSIFRVFFNGNHRVAALAALGVPCVLARIHWCRGPFEAPYAESIEDEKVGGRIHNYRRLLHTFGVAGFAHLGALNCFDVQTDWPILLKSPESAIKSLSAAERITGRKYTGLIGELPRDWFTDAEFLDRAAARLAAQLTDIRARPVQPHY</sequence>